<dbReference type="KEGG" id="vil:CFK37_12735"/>
<dbReference type="CDD" id="cd01300">
    <property type="entry name" value="YtcJ_like"/>
    <property type="match status" value="1"/>
</dbReference>
<dbReference type="SUPFAM" id="SSF51556">
    <property type="entry name" value="Metallo-dependent hydrolases"/>
    <property type="match status" value="1"/>
</dbReference>
<dbReference type="GO" id="GO:0016810">
    <property type="term" value="F:hydrolase activity, acting on carbon-nitrogen (but not peptide) bonds"/>
    <property type="evidence" value="ECO:0007669"/>
    <property type="project" value="InterPro"/>
</dbReference>
<dbReference type="EMBL" id="CP022315">
    <property type="protein sequence ID" value="ASK62947.1"/>
    <property type="molecule type" value="Genomic_DNA"/>
</dbReference>
<feature type="domain" description="Amidohydrolase 3" evidence="1">
    <location>
        <begin position="50"/>
        <end position="527"/>
    </location>
</feature>
<protein>
    <submittedName>
        <fullName evidence="2">Amidohydrolase</fullName>
    </submittedName>
</protein>
<proteinExistence type="predicted"/>
<evidence type="ECO:0000313" key="3">
    <source>
        <dbReference type="Proteomes" id="UP000198312"/>
    </source>
</evidence>
<keyword evidence="3" id="KW-1185">Reference proteome</keyword>
<evidence type="ECO:0000313" key="2">
    <source>
        <dbReference type="EMBL" id="ASK62947.1"/>
    </source>
</evidence>
<dbReference type="Pfam" id="PF07969">
    <property type="entry name" value="Amidohydro_3"/>
    <property type="match status" value="1"/>
</dbReference>
<dbReference type="PANTHER" id="PTHR22642:SF2">
    <property type="entry name" value="PROTEIN LONG AFTER FAR-RED 3"/>
    <property type="match status" value="1"/>
</dbReference>
<evidence type="ECO:0000259" key="1">
    <source>
        <dbReference type="Pfam" id="PF07969"/>
    </source>
</evidence>
<dbReference type="InterPro" id="IPR013108">
    <property type="entry name" value="Amidohydro_3"/>
</dbReference>
<organism evidence="2 3">
    <name type="scientific">Virgibacillus phasianinus</name>
    <dbReference type="NCBI Taxonomy" id="2017483"/>
    <lineage>
        <taxon>Bacteria</taxon>
        <taxon>Bacillati</taxon>
        <taxon>Bacillota</taxon>
        <taxon>Bacilli</taxon>
        <taxon>Bacillales</taxon>
        <taxon>Bacillaceae</taxon>
        <taxon>Virgibacillus</taxon>
    </lineage>
</organism>
<keyword evidence="2" id="KW-0378">Hydrolase</keyword>
<dbReference type="SUPFAM" id="SSF51338">
    <property type="entry name" value="Composite domain of metallo-dependent hydrolases"/>
    <property type="match status" value="1"/>
</dbReference>
<dbReference type="InterPro" id="IPR033932">
    <property type="entry name" value="YtcJ-like"/>
</dbReference>
<dbReference type="Gene3D" id="3.20.20.140">
    <property type="entry name" value="Metal-dependent hydrolases"/>
    <property type="match status" value="1"/>
</dbReference>
<dbReference type="Gene3D" id="3.10.310.70">
    <property type="match status" value="1"/>
</dbReference>
<dbReference type="PANTHER" id="PTHR22642">
    <property type="entry name" value="IMIDAZOLONEPROPIONASE"/>
    <property type="match status" value="1"/>
</dbReference>
<dbReference type="InterPro" id="IPR032466">
    <property type="entry name" value="Metal_Hydrolase"/>
</dbReference>
<dbReference type="AlphaFoldDB" id="A0A220U4A8"/>
<name>A0A220U4A8_9BACI</name>
<reference evidence="2 3" key="1">
    <citation type="submission" date="2017-07" db="EMBL/GenBank/DDBJ databases">
        <title>Virgibacillus sp. LM2416.</title>
        <authorList>
            <person name="Tak E.J."/>
            <person name="Bae J.-W."/>
        </authorList>
    </citation>
    <scope>NUCLEOTIDE SEQUENCE [LARGE SCALE GENOMIC DNA]</scope>
    <source>
        <strain evidence="2 3">LM2416</strain>
    </source>
</reference>
<accession>A0A220U4A8</accession>
<dbReference type="Proteomes" id="UP000198312">
    <property type="component" value="Chromosome"/>
</dbReference>
<gene>
    <name evidence="2" type="ORF">CFK37_12735</name>
</gene>
<dbReference type="InterPro" id="IPR011059">
    <property type="entry name" value="Metal-dep_hydrolase_composite"/>
</dbReference>
<dbReference type="Gene3D" id="2.30.40.10">
    <property type="entry name" value="Urease, subunit C, domain 1"/>
    <property type="match status" value="1"/>
</dbReference>
<dbReference type="OrthoDB" id="9767366at2"/>
<sequence>MGDLWFGGHIYTMQHEGDAVEAVYTERDKIIAVGTYEKLYHTYFKSIENEINLQGKTMLPGLIDSHLHILMHGEKLLRLDLSQLKSAEEVKETLRNRTANLSENEWLIGEGWNENQWDDPIIIHKSELDEICPNNPVMLTRVCRHALLANSYAINLSNVKEDTPDPQGGIIVRDEHDEITGYFLDTAQDLIKRSLPSVSKDYLQKVIEIAVDDLVSKGVVGGHSEDLSYYGSFDKTYRAFIDAIDGVNTRFKAHLLVHHEVLQDMFDQNLGWGDGTEYVELGAVKIFADGAIGGRTAWLTEDYSDDPGNYGVAILSLEDLEKVIKKARSHGLPVAVHAIGDRAAEEVLKIINRHPLSNGRRDRLIHGQILNERALELLSKLPVAVDIQPLFVTSDFPWAIDRLGEDRLKLAYAWKTMMDQNVHCAGSSDAPIEEVSPLRGIQAAVLRRASFDGKIYYPNEALSVYQAVHIYTHGGAYAINQESTRGRLIDGYAADFTILEEDIFQVEPDHIQEIDIAMTVIDGKIVYEKNPYY</sequence>